<dbReference type="EMBL" id="JAVDWH010000001">
    <property type="protein sequence ID" value="MDR7087119.1"/>
    <property type="molecule type" value="Genomic_DNA"/>
</dbReference>
<dbReference type="Pfam" id="PF13828">
    <property type="entry name" value="DUF4190"/>
    <property type="match status" value="1"/>
</dbReference>
<comment type="caution">
    <text evidence="3">The sequence shown here is derived from an EMBL/GenBank/DDBJ whole genome shotgun (WGS) entry which is preliminary data.</text>
</comment>
<gene>
    <name evidence="3" type="ORF">J2X11_001958</name>
</gene>
<dbReference type="InterPro" id="IPR025241">
    <property type="entry name" value="DUF4190"/>
</dbReference>
<feature type="domain" description="DUF4190" evidence="2">
    <location>
        <begin position="24"/>
        <end position="92"/>
    </location>
</feature>
<evidence type="ECO:0000256" key="1">
    <source>
        <dbReference type="SAM" id="Phobius"/>
    </source>
</evidence>
<keyword evidence="1" id="KW-0472">Membrane</keyword>
<organism evidence="3 4">
    <name type="scientific">Aeromicrobium panaciterrae</name>
    <dbReference type="NCBI Taxonomy" id="363861"/>
    <lineage>
        <taxon>Bacteria</taxon>
        <taxon>Bacillati</taxon>
        <taxon>Actinomycetota</taxon>
        <taxon>Actinomycetes</taxon>
        <taxon>Propionibacteriales</taxon>
        <taxon>Nocardioidaceae</taxon>
        <taxon>Aeromicrobium</taxon>
    </lineage>
</organism>
<dbReference type="Proteomes" id="UP001257739">
    <property type="component" value="Unassembled WGS sequence"/>
</dbReference>
<proteinExistence type="predicted"/>
<evidence type="ECO:0000313" key="4">
    <source>
        <dbReference type="Proteomes" id="UP001257739"/>
    </source>
</evidence>
<keyword evidence="1" id="KW-0812">Transmembrane</keyword>
<feature type="transmembrane region" description="Helical" evidence="1">
    <location>
        <begin position="24"/>
        <end position="53"/>
    </location>
</feature>
<feature type="transmembrane region" description="Helical" evidence="1">
    <location>
        <begin position="74"/>
        <end position="96"/>
    </location>
</feature>
<accession>A0ABU1UPL5</accession>
<evidence type="ECO:0000313" key="3">
    <source>
        <dbReference type="EMBL" id="MDR7087119.1"/>
    </source>
</evidence>
<sequence length="97" mass="10110">MTSEPVPSSDPPAGGDRRPVNRKAIYSVICGFGAFLVLWVFPFGAFALGVPAVTTGVHGRREIKLSRGSERGDTVAIAGLTAGATTLFLLVLTLVLP</sequence>
<name>A0ABU1UPL5_9ACTN</name>
<reference evidence="3 4" key="1">
    <citation type="submission" date="2023-07" db="EMBL/GenBank/DDBJ databases">
        <title>Sorghum-associated microbial communities from plants grown in Nebraska, USA.</title>
        <authorList>
            <person name="Schachtman D."/>
        </authorList>
    </citation>
    <scope>NUCLEOTIDE SEQUENCE [LARGE SCALE GENOMIC DNA]</scope>
    <source>
        <strain evidence="3 4">BE248</strain>
    </source>
</reference>
<evidence type="ECO:0000259" key="2">
    <source>
        <dbReference type="Pfam" id="PF13828"/>
    </source>
</evidence>
<keyword evidence="4" id="KW-1185">Reference proteome</keyword>
<protein>
    <recommendedName>
        <fullName evidence="2">DUF4190 domain-containing protein</fullName>
    </recommendedName>
</protein>
<dbReference type="RefSeq" id="WP_309970204.1">
    <property type="nucleotide sequence ID" value="NZ_JAVDWH010000001.1"/>
</dbReference>
<keyword evidence="1" id="KW-1133">Transmembrane helix</keyword>